<proteinExistence type="predicted"/>
<reference evidence="1 2" key="1">
    <citation type="submission" date="2023-07" db="EMBL/GenBank/DDBJ databases">
        <title>Sorghum-associated microbial communities from plants grown in Nebraska, USA.</title>
        <authorList>
            <person name="Schachtman D."/>
        </authorList>
    </citation>
    <scope>NUCLEOTIDE SEQUENCE [LARGE SCALE GENOMIC DNA]</scope>
    <source>
        <strain evidence="1 2">BE240</strain>
    </source>
</reference>
<keyword evidence="2" id="KW-1185">Reference proteome</keyword>
<name>A0ABU1VFV5_9BURK</name>
<dbReference type="Proteomes" id="UP001265550">
    <property type="component" value="Unassembled WGS sequence"/>
</dbReference>
<comment type="caution">
    <text evidence="1">The sequence shown here is derived from an EMBL/GenBank/DDBJ whole genome shotgun (WGS) entry which is preliminary data.</text>
</comment>
<gene>
    <name evidence="1" type="ORF">J2X09_004091</name>
</gene>
<organism evidence="1 2">
    <name type="scientific">Hydrogenophaga laconesensis</name>
    <dbReference type="NCBI Taxonomy" id="1805971"/>
    <lineage>
        <taxon>Bacteria</taxon>
        <taxon>Pseudomonadati</taxon>
        <taxon>Pseudomonadota</taxon>
        <taxon>Betaproteobacteria</taxon>
        <taxon>Burkholderiales</taxon>
        <taxon>Comamonadaceae</taxon>
        <taxon>Hydrogenophaga</taxon>
    </lineage>
</organism>
<sequence length="200" mass="22376">MDILILVLAILAGIAFLNAQEQKKRIALLGHHLHQYQIETLMEKLSDGYLRALGEEDPERREQIWSMLATAEQAIAQQFGRFAADFARVDAAQARISTLAIALPGASRWWPGASFDAREAFRLHAAGIADAAASQGRSLRDKAFTLSAELFLMQHTCHWFCRSRAIASARLLRRHQTTHEQVLEAVTPRTRDAYRALTGV</sequence>
<evidence type="ECO:0000313" key="2">
    <source>
        <dbReference type="Proteomes" id="UP001265550"/>
    </source>
</evidence>
<dbReference type="EMBL" id="JAVDWE010000013">
    <property type="protein sequence ID" value="MDR7096334.1"/>
    <property type="molecule type" value="Genomic_DNA"/>
</dbReference>
<dbReference type="RefSeq" id="WP_204735103.1">
    <property type="nucleotide sequence ID" value="NZ_JAVDWE010000013.1"/>
</dbReference>
<evidence type="ECO:0000313" key="1">
    <source>
        <dbReference type="EMBL" id="MDR7096334.1"/>
    </source>
</evidence>
<protein>
    <submittedName>
        <fullName evidence="1">Uncharacterized protein</fullName>
    </submittedName>
</protein>
<accession>A0ABU1VFV5</accession>